<evidence type="ECO:0000256" key="6">
    <source>
        <dbReference type="ARBA" id="ARBA00022691"/>
    </source>
</evidence>
<keyword evidence="5 7" id="KW-0808">Transferase</keyword>
<dbReference type="GO" id="GO:0032259">
    <property type="term" value="P:methylation"/>
    <property type="evidence" value="ECO:0007669"/>
    <property type="project" value="UniProtKB-KW"/>
</dbReference>
<dbReference type="OrthoDB" id="9810066at2"/>
<dbReference type="GO" id="GO:0005737">
    <property type="term" value="C:cytoplasm"/>
    <property type="evidence" value="ECO:0007669"/>
    <property type="project" value="UniProtKB-SubCell"/>
</dbReference>
<keyword evidence="6 7" id="KW-0949">S-adenosyl-L-methionine</keyword>
<comment type="similarity">
    <text evidence="2 7">Belongs to the methyltransferase superfamily. L-isoaspartyl/D-aspartyl protein methyltransferase family.</text>
</comment>
<keyword evidence="4 7" id="KW-0489">Methyltransferase</keyword>
<evidence type="ECO:0000256" key="4">
    <source>
        <dbReference type="ARBA" id="ARBA00022603"/>
    </source>
</evidence>
<evidence type="ECO:0000256" key="7">
    <source>
        <dbReference type="HAMAP-Rule" id="MF_00090"/>
    </source>
</evidence>
<evidence type="ECO:0000256" key="5">
    <source>
        <dbReference type="ARBA" id="ARBA00022679"/>
    </source>
</evidence>
<evidence type="ECO:0000256" key="3">
    <source>
        <dbReference type="ARBA" id="ARBA00022490"/>
    </source>
</evidence>
<dbReference type="InterPro" id="IPR000682">
    <property type="entry name" value="PCMT"/>
</dbReference>
<dbReference type="SUPFAM" id="SSF53335">
    <property type="entry name" value="S-adenosyl-L-methionine-dependent methyltransferases"/>
    <property type="match status" value="1"/>
</dbReference>
<dbReference type="AlphaFoldDB" id="A0A1G6Z592"/>
<accession>A0A1G6Z592</accession>
<dbReference type="InterPro" id="IPR029063">
    <property type="entry name" value="SAM-dependent_MTases_sf"/>
</dbReference>
<dbReference type="CDD" id="cd02440">
    <property type="entry name" value="AdoMet_MTases"/>
    <property type="match status" value="1"/>
</dbReference>
<dbReference type="PANTHER" id="PTHR11579">
    <property type="entry name" value="PROTEIN-L-ISOASPARTATE O-METHYLTRANSFERASE"/>
    <property type="match status" value="1"/>
</dbReference>
<dbReference type="Pfam" id="PF01135">
    <property type="entry name" value="PCMT"/>
    <property type="match status" value="1"/>
</dbReference>
<dbReference type="Proteomes" id="UP000199628">
    <property type="component" value="Unassembled WGS sequence"/>
</dbReference>
<dbReference type="GO" id="GO:0004719">
    <property type="term" value="F:protein-L-isoaspartate (D-aspartate) O-methyltransferase activity"/>
    <property type="evidence" value="ECO:0007669"/>
    <property type="project" value="UniProtKB-UniRule"/>
</dbReference>
<evidence type="ECO:0000256" key="2">
    <source>
        <dbReference type="ARBA" id="ARBA00005369"/>
    </source>
</evidence>
<comment type="function">
    <text evidence="7">Catalyzes the methyl esterification of L-isoaspartyl residues in peptides and proteins that result from spontaneous decomposition of normal L-aspartyl and L-asparaginyl residues. It plays a role in the repair and/or degradation of damaged proteins.</text>
</comment>
<comment type="subcellular location">
    <subcellularLocation>
        <location evidence="1 7">Cytoplasm</location>
    </subcellularLocation>
</comment>
<dbReference type="PANTHER" id="PTHR11579:SF0">
    <property type="entry name" value="PROTEIN-L-ISOASPARTATE(D-ASPARTATE) O-METHYLTRANSFERASE"/>
    <property type="match status" value="1"/>
</dbReference>
<evidence type="ECO:0000313" key="8">
    <source>
        <dbReference type="EMBL" id="SDD97924.1"/>
    </source>
</evidence>
<proteinExistence type="inferred from homology"/>
<dbReference type="HAMAP" id="MF_00090">
    <property type="entry name" value="PIMT"/>
    <property type="match status" value="1"/>
</dbReference>
<keyword evidence="9" id="KW-1185">Reference proteome</keyword>
<keyword evidence="3 7" id="KW-0963">Cytoplasm</keyword>
<gene>
    <name evidence="7" type="primary">pcm</name>
    <name evidence="8" type="ORF">SAMN04488239_112103</name>
</gene>
<evidence type="ECO:0000313" key="9">
    <source>
        <dbReference type="Proteomes" id="UP000199628"/>
    </source>
</evidence>
<name>A0A1G6Z592_9RHOB</name>
<protein>
    <recommendedName>
        <fullName evidence="7">Protein-L-isoaspartate O-methyltransferase</fullName>
        <ecNumber evidence="7">2.1.1.77</ecNumber>
    </recommendedName>
    <alternativeName>
        <fullName evidence="7">L-isoaspartyl protein carboxyl methyltransferase</fullName>
    </alternativeName>
    <alternativeName>
        <fullName evidence="7">Protein L-isoaspartyl methyltransferase</fullName>
    </alternativeName>
    <alternativeName>
        <fullName evidence="7">Protein-beta-aspartate methyltransferase</fullName>
        <shortName evidence="7">PIMT</shortName>
    </alternativeName>
</protein>
<sequence length="215" mass="23546">MSGPDAETKMQFLFALRSKGVTDRHVLAAMEEVDRGLFVRGLFAERAYEDMPLPIACGQTISQPSVVGLMTQALEVNPRDKVLEVGTGSGYQAAILAKLARRVYTVDRHARLVREAQALFQRLQLVNITTMTTDGSFGLPDQAPFDRIIVTAAAEDAPGPLLAQLKIGGIMVLPVGQSDTVQTLIRVRRHETGFDYDELRPVRFVPLLEGLGKEG</sequence>
<dbReference type="EC" id="2.1.1.77" evidence="7"/>
<dbReference type="STRING" id="639004.SAMN04488239_112103"/>
<dbReference type="FunFam" id="3.40.50.150:FF:000010">
    <property type="entry name" value="Protein-L-isoaspartate O-methyltransferase"/>
    <property type="match status" value="1"/>
</dbReference>
<organism evidence="8 9">
    <name type="scientific">Ruegeria marina</name>
    <dbReference type="NCBI Taxonomy" id="639004"/>
    <lineage>
        <taxon>Bacteria</taxon>
        <taxon>Pseudomonadati</taxon>
        <taxon>Pseudomonadota</taxon>
        <taxon>Alphaproteobacteria</taxon>
        <taxon>Rhodobacterales</taxon>
        <taxon>Roseobacteraceae</taxon>
        <taxon>Ruegeria</taxon>
    </lineage>
</organism>
<dbReference type="Gene3D" id="3.40.50.150">
    <property type="entry name" value="Vaccinia Virus protein VP39"/>
    <property type="match status" value="1"/>
</dbReference>
<feature type="active site" evidence="7">
    <location>
        <position position="62"/>
    </location>
</feature>
<evidence type="ECO:0000256" key="1">
    <source>
        <dbReference type="ARBA" id="ARBA00004496"/>
    </source>
</evidence>
<reference evidence="9" key="1">
    <citation type="submission" date="2016-10" db="EMBL/GenBank/DDBJ databases">
        <authorList>
            <person name="Varghese N."/>
            <person name="Submissions S."/>
        </authorList>
    </citation>
    <scope>NUCLEOTIDE SEQUENCE [LARGE SCALE GENOMIC DNA]</scope>
    <source>
        <strain evidence="9">CGMCC 1.9108</strain>
    </source>
</reference>
<dbReference type="GO" id="GO:0030091">
    <property type="term" value="P:protein repair"/>
    <property type="evidence" value="ECO:0007669"/>
    <property type="project" value="UniProtKB-UniRule"/>
</dbReference>
<comment type="catalytic activity">
    <reaction evidence="7">
        <text>[protein]-L-isoaspartate + S-adenosyl-L-methionine = [protein]-L-isoaspartate alpha-methyl ester + S-adenosyl-L-homocysteine</text>
        <dbReference type="Rhea" id="RHEA:12705"/>
        <dbReference type="Rhea" id="RHEA-COMP:12143"/>
        <dbReference type="Rhea" id="RHEA-COMP:12144"/>
        <dbReference type="ChEBI" id="CHEBI:57856"/>
        <dbReference type="ChEBI" id="CHEBI:59789"/>
        <dbReference type="ChEBI" id="CHEBI:90596"/>
        <dbReference type="ChEBI" id="CHEBI:90598"/>
        <dbReference type="EC" id="2.1.1.77"/>
    </reaction>
</comment>
<dbReference type="NCBIfam" id="NF001453">
    <property type="entry name" value="PRK00312.1"/>
    <property type="match status" value="1"/>
</dbReference>
<dbReference type="NCBIfam" id="TIGR00080">
    <property type="entry name" value="pimt"/>
    <property type="match status" value="1"/>
</dbReference>
<dbReference type="RefSeq" id="WP_093034037.1">
    <property type="nucleotide sequence ID" value="NZ_FMZV01000012.1"/>
</dbReference>
<dbReference type="EMBL" id="FMZV01000012">
    <property type="protein sequence ID" value="SDD97924.1"/>
    <property type="molecule type" value="Genomic_DNA"/>
</dbReference>